<gene>
    <name evidence="1" type="ORF">DSO57_1033828</name>
</gene>
<name>A0ACC2UKC2_9FUNG</name>
<keyword evidence="2" id="KW-1185">Reference proteome</keyword>
<evidence type="ECO:0000313" key="2">
    <source>
        <dbReference type="Proteomes" id="UP001165960"/>
    </source>
</evidence>
<organism evidence="1 2">
    <name type="scientific">Entomophthora muscae</name>
    <dbReference type="NCBI Taxonomy" id="34485"/>
    <lineage>
        <taxon>Eukaryota</taxon>
        <taxon>Fungi</taxon>
        <taxon>Fungi incertae sedis</taxon>
        <taxon>Zoopagomycota</taxon>
        <taxon>Entomophthoromycotina</taxon>
        <taxon>Entomophthoromycetes</taxon>
        <taxon>Entomophthorales</taxon>
        <taxon>Entomophthoraceae</taxon>
        <taxon>Entomophthora</taxon>
    </lineage>
</organism>
<accession>A0ACC2UKC2</accession>
<evidence type="ECO:0000313" key="1">
    <source>
        <dbReference type="EMBL" id="KAJ9087382.1"/>
    </source>
</evidence>
<sequence length="153" mass="17356">MAQQRRNQNMANAVIHDTCLVWLNTECWDLVQIIKGEQTCLMPNTTIAHLLKWYLVQVMPTSKDLSLTQLAMLACKYLSPTNLKKVPTHTQLIKFVSDRRQASSPIANSATNIKSLILTDALKKTEDGEMFLLHDNGKEVEDRIIAYVTTQNL</sequence>
<proteinExistence type="predicted"/>
<dbReference type="Proteomes" id="UP001165960">
    <property type="component" value="Unassembled WGS sequence"/>
</dbReference>
<dbReference type="EMBL" id="QTSX02000272">
    <property type="protein sequence ID" value="KAJ9087382.1"/>
    <property type="molecule type" value="Genomic_DNA"/>
</dbReference>
<protein>
    <submittedName>
        <fullName evidence="1">Uncharacterized protein</fullName>
    </submittedName>
</protein>
<comment type="caution">
    <text evidence="1">The sequence shown here is derived from an EMBL/GenBank/DDBJ whole genome shotgun (WGS) entry which is preliminary data.</text>
</comment>
<reference evidence="1" key="1">
    <citation type="submission" date="2022-04" db="EMBL/GenBank/DDBJ databases">
        <title>Genome of the entomopathogenic fungus Entomophthora muscae.</title>
        <authorList>
            <person name="Elya C."/>
            <person name="Lovett B.R."/>
            <person name="Lee E."/>
            <person name="Macias A.M."/>
            <person name="Hajek A.E."/>
            <person name="De Bivort B.L."/>
            <person name="Kasson M.T."/>
            <person name="De Fine Licht H.H."/>
            <person name="Stajich J.E."/>
        </authorList>
    </citation>
    <scope>NUCLEOTIDE SEQUENCE</scope>
    <source>
        <strain evidence="1">Berkeley</strain>
    </source>
</reference>